<accession>A0A0R3PDA9</accession>
<dbReference type="EMBL" id="UYYA01000317">
    <property type="protein sequence ID" value="VDM53483.1"/>
    <property type="molecule type" value="Genomic_DNA"/>
</dbReference>
<name>A0A0R3PDA9_ANGCS</name>
<dbReference type="WBParaSite" id="ACOC_0000189701-mRNA-1">
    <property type="protein sequence ID" value="ACOC_0000189701-mRNA-1"/>
    <property type="gene ID" value="ACOC_0000189701"/>
</dbReference>
<sequence length="66" mass="7252">MIFAPQSMCYEMASNKQAPPCPSSMWQKSKWSCPMAARSSRNCQLAGDDLAEVVPTFNLQGLQVLA</sequence>
<evidence type="ECO:0000313" key="1">
    <source>
        <dbReference type="EMBL" id="VDM53483.1"/>
    </source>
</evidence>
<gene>
    <name evidence="1" type="ORF">ACOC_LOCUS1898</name>
</gene>
<reference evidence="3" key="1">
    <citation type="submission" date="2017-02" db="UniProtKB">
        <authorList>
            <consortium name="WormBaseParasite"/>
        </authorList>
    </citation>
    <scope>IDENTIFICATION</scope>
</reference>
<keyword evidence="2" id="KW-1185">Reference proteome</keyword>
<organism evidence="3">
    <name type="scientific">Angiostrongylus costaricensis</name>
    <name type="common">Nematode worm</name>
    <dbReference type="NCBI Taxonomy" id="334426"/>
    <lineage>
        <taxon>Eukaryota</taxon>
        <taxon>Metazoa</taxon>
        <taxon>Ecdysozoa</taxon>
        <taxon>Nematoda</taxon>
        <taxon>Chromadorea</taxon>
        <taxon>Rhabditida</taxon>
        <taxon>Rhabditina</taxon>
        <taxon>Rhabditomorpha</taxon>
        <taxon>Strongyloidea</taxon>
        <taxon>Metastrongylidae</taxon>
        <taxon>Angiostrongylus</taxon>
    </lineage>
</organism>
<dbReference type="Proteomes" id="UP000267027">
    <property type="component" value="Unassembled WGS sequence"/>
</dbReference>
<protein>
    <submittedName>
        <fullName evidence="1 3">Uncharacterized protein</fullName>
    </submittedName>
</protein>
<evidence type="ECO:0000313" key="2">
    <source>
        <dbReference type="Proteomes" id="UP000267027"/>
    </source>
</evidence>
<dbReference type="AlphaFoldDB" id="A0A0R3PDA9"/>
<evidence type="ECO:0000313" key="3">
    <source>
        <dbReference type="WBParaSite" id="ACOC_0000189701-mRNA-1"/>
    </source>
</evidence>
<proteinExistence type="predicted"/>
<reference evidence="1 2" key="2">
    <citation type="submission" date="2018-11" db="EMBL/GenBank/DDBJ databases">
        <authorList>
            <consortium name="Pathogen Informatics"/>
        </authorList>
    </citation>
    <scope>NUCLEOTIDE SEQUENCE [LARGE SCALE GENOMIC DNA]</scope>
    <source>
        <strain evidence="1 2">Costa Rica</strain>
    </source>
</reference>